<evidence type="ECO:0000313" key="2">
    <source>
        <dbReference type="EMBL" id="MCV7225651.1"/>
    </source>
</evidence>
<keyword evidence="3" id="KW-1185">Reference proteome</keyword>
<organism evidence="2 3">
    <name type="scientific">Mycolicibacterium komossense</name>
    <dbReference type="NCBI Taxonomy" id="1779"/>
    <lineage>
        <taxon>Bacteria</taxon>
        <taxon>Bacillati</taxon>
        <taxon>Actinomycetota</taxon>
        <taxon>Actinomycetes</taxon>
        <taxon>Mycobacteriales</taxon>
        <taxon>Mycobacteriaceae</taxon>
        <taxon>Mycolicibacterium</taxon>
    </lineage>
</organism>
<accession>A0ABT3C883</accession>
<dbReference type="InterPro" id="IPR050765">
    <property type="entry name" value="Riboflavin_Biosynth_HTPR"/>
</dbReference>
<comment type="caution">
    <text evidence="2">The sequence shown here is derived from an EMBL/GenBank/DDBJ whole genome shotgun (WGS) entry which is preliminary data.</text>
</comment>
<dbReference type="PANTHER" id="PTHR38011">
    <property type="entry name" value="DIHYDROFOLATE REDUCTASE FAMILY PROTEIN (AFU_ORTHOLOGUE AFUA_8G06820)"/>
    <property type="match status" value="1"/>
</dbReference>
<evidence type="ECO:0000259" key="1">
    <source>
        <dbReference type="Pfam" id="PF01872"/>
    </source>
</evidence>
<name>A0ABT3C883_9MYCO</name>
<gene>
    <name evidence="2" type="ORF">H7J73_06350</name>
</gene>
<proteinExistence type="predicted"/>
<protein>
    <submittedName>
        <fullName evidence="2">Dihydrofolate reductase</fullName>
    </submittedName>
</protein>
<dbReference type="Proteomes" id="UP001526201">
    <property type="component" value="Unassembled WGS sequence"/>
</dbReference>
<dbReference type="SUPFAM" id="SSF53597">
    <property type="entry name" value="Dihydrofolate reductase-like"/>
    <property type="match status" value="1"/>
</dbReference>
<dbReference type="PANTHER" id="PTHR38011:SF11">
    <property type="entry name" value="2,5-DIAMINO-6-RIBOSYLAMINO-4(3H)-PYRIMIDINONE 5'-PHOSPHATE REDUCTASE"/>
    <property type="match status" value="1"/>
</dbReference>
<dbReference type="Gene3D" id="3.40.430.10">
    <property type="entry name" value="Dihydrofolate Reductase, subunit A"/>
    <property type="match status" value="1"/>
</dbReference>
<reference evidence="2 3" key="1">
    <citation type="journal article" date="2022" name="BMC Genomics">
        <title>Comparative genome analysis of mycobacteria focusing on tRNA and non-coding RNA.</title>
        <authorList>
            <person name="Behra P.R.K."/>
            <person name="Pettersson B.M.F."/>
            <person name="Ramesh M."/>
            <person name="Das S."/>
            <person name="Dasgupta S."/>
            <person name="Kirsebom L.A."/>
        </authorList>
    </citation>
    <scope>NUCLEOTIDE SEQUENCE [LARGE SCALE GENOMIC DNA]</scope>
    <source>
        <strain evidence="2 3">DSM 44078</strain>
    </source>
</reference>
<feature type="domain" description="Bacterial bifunctional deaminase-reductase C-terminal" evidence="1">
    <location>
        <begin position="8"/>
        <end position="149"/>
    </location>
</feature>
<dbReference type="EMBL" id="JACKTY010000018">
    <property type="protein sequence ID" value="MCV7225651.1"/>
    <property type="molecule type" value="Genomic_DNA"/>
</dbReference>
<dbReference type="InterPro" id="IPR024072">
    <property type="entry name" value="DHFR-like_dom_sf"/>
</dbReference>
<evidence type="ECO:0000313" key="3">
    <source>
        <dbReference type="Proteomes" id="UP001526201"/>
    </source>
</evidence>
<dbReference type="InterPro" id="IPR002734">
    <property type="entry name" value="RibDG_C"/>
</dbReference>
<dbReference type="RefSeq" id="WP_264066441.1">
    <property type="nucleotide sequence ID" value="NZ_JACKTY010000018.1"/>
</dbReference>
<dbReference type="Pfam" id="PF01872">
    <property type="entry name" value="RibD_C"/>
    <property type="match status" value="1"/>
</dbReference>
<sequence>MSTVYFTASSLDGFIVDDAGSLDWLLSRDINAGEELFGYEAFVETVGALVMGSTTYEWLVENQPGEWMYEQPTWVLTHRPQIVADGHRVHVHAGSVASLHPELVAAAAPRDIWVVGGGDIAAQFVAADLVDEMIVSYAPCSLGSGAPVLPVRSEWALAESGVNGDFLCARWVRGAGPSVPT</sequence>